<keyword evidence="7" id="KW-0472">Membrane</keyword>
<dbReference type="Gene3D" id="1.10.287.130">
    <property type="match status" value="1"/>
</dbReference>
<dbReference type="FunFam" id="3.30.565.10:FF:000006">
    <property type="entry name" value="Sensor histidine kinase WalK"/>
    <property type="match status" value="1"/>
</dbReference>
<evidence type="ECO:0000256" key="6">
    <source>
        <dbReference type="SAM" id="Coils"/>
    </source>
</evidence>
<keyword evidence="4 9" id="KW-0808">Transferase</keyword>
<dbReference type="InterPro" id="IPR003661">
    <property type="entry name" value="HisK_dim/P_dom"/>
</dbReference>
<protein>
    <recommendedName>
        <fullName evidence="2">histidine kinase</fullName>
        <ecNumber evidence="2">2.7.13.3</ecNumber>
    </recommendedName>
</protein>
<dbReference type="CDD" id="cd00075">
    <property type="entry name" value="HATPase"/>
    <property type="match status" value="1"/>
</dbReference>
<dbReference type="PRINTS" id="PR00344">
    <property type="entry name" value="BCTRLSENSOR"/>
</dbReference>
<dbReference type="Proteomes" id="UP000655759">
    <property type="component" value="Unassembled WGS sequence"/>
</dbReference>
<dbReference type="SUPFAM" id="SSF55874">
    <property type="entry name" value="ATPase domain of HSP90 chaperone/DNA topoisomerase II/histidine kinase"/>
    <property type="match status" value="1"/>
</dbReference>
<evidence type="ECO:0000313" key="10">
    <source>
        <dbReference type="Proteomes" id="UP000655759"/>
    </source>
</evidence>
<dbReference type="GO" id="GO:0000155">
    <property type="term" value="F:phosphorelay sensor kinase activity"/>
    <property type="evidence" value="ECO:0007669"/>
    <property type="project" value="InterPro"/>
</dbReference>
<evidence type="ECO:0000256" key="3">
    <source>
        <dbReference type="ARBA" id="ARBA00022553"/>
    </source>
</evidence>
<gene>
    <name evidence="9" type="ORF">NUZ5A_51242</name>
</gene>
<dbReference type="InterPro" id="IPR003594">
    <property type="entry name" value="HATPase_dom"/>
</dbReference>
<evidence type="ECO:0000256" key="4">
    <source>
        <dbReference type="ARBA" id="ARBA00022679"/>
    </source>
</evidence>
<sequence>MRCFRIIQLNAKKSSPFIIPSLVGAFILAGSLIVFFQLSSYQAQIIESNKDDYTKVIENTISRREGRVHTISSGIIGLYGSSEHVSSAEFDGFAQTILGSNSEILNLFVLDGSTIVESYPIKEYVGHDFDFLFPDYPTVVAGQKAMTAEFAINETASLVIAVPFGYFIPEGTILSEQYKLVLLSPIDDNAVLYSVAKSGGVSESVVEFLQKEKDNAITVEYKTNLFGHKLKKYYDLRYVLWDASFEAQSYEQTIILVAGVVLSFVIPALLVRTNLLRARLQEKSEALERANEELKKVEKSKDEFVTMIVHDLKNPLLPIKAYSEILLSQKMGHLNEEQAKRLRSISASAITLQKMIQDLLDANKLELGKLRLDIQEGSLSELARRTVSELEPEFRKKGVAVSLELQDVSCRFDSMRMGQVFQNILLNALDFVPDKTGKIHISLKSEGGNAVITIADNGIGIPKDKIDGLFAKFYQVSTDKNRRYGGSGLGLSVCKGIVEGHGGMIRAESDGEGKGTIMHIMIPLAGKSA</sequence>
<dbReference type="Gene3D" id="3.30.565.10">
    <property type="entry name" value="Histidine kinase-like ATPase, C-terminal domain"/>
    <property type="match status" value="1"/>
</dbReference>
<proteinExistence type="predicted"/>
<dbReference type="SMART" id="SM00388">
    <property type="entry name" value="HisKA"/>
    <property type="match status" value="1"/>
</dbReference>
<dbReference type="CDD" id="cd00082">
    <property type="entry name" value="HisKA"/>
    <property type="match status" value="1"/>
</dbReference>
<keyword evidence="6" id="KW-0175">Coiled coil</keyword>
<keyword evidence="5 9" id="KW-0418">Kinase</keyword>
<dbReference type="AlphaFoldDB" id="A0A812F470"/>
<dbReference type="PROSITE" id="PS50109">
    <property type="entry name" value="HIS_KIN"/>
    <property type="match status" value="1"/>
</dbReference>
<dbReference type="Pfam" id="PF00512">
    <property type="entry name" value="HisKA"/>
    <property type="match status" value="1"/>
</dbReference>
<comment type="caution">
    <text evidence="9">The sequence shown here is derived from an EMBL/GenBank/DDBJ whole genome shotgun (WGS) entry which is preliminary data.</text>
</comment>
<evidence type="ECO:0000256" key="5">
    <source>
        <dbReference type="ARBA" id="ARBA00022777"/>
    </source>
</evidence>
<dbReference type="PANTHER" id="PTHR43547">
    <property type="entry name" value="TWO-COMPONENT HISTIDINE KINASE"/>
    <property type="match status" value="1"/>
</dbReference>
<keyword evidence="3" id="KW-0597">Phosphoprotein</keyword>
<evidence type="ECO:0000256" key="1">
    <source>
        <dbReference type="ARBA" id="ARBA00000085"/>
    </source>
</evidence>
<evidence type="ECO:0000256" key="7">
    <source>
        <dbReference type="SAM" id="Phobius"/>
    </source>
</evidence>
<dbReference type="InterPro" id="IPR036097">
    <property type="entry name" value="HisK_dim/P_sf"/>
</dbReference>
<reference evidence="9" key="1">
    <citation type="submission" date="2021-02" db="EMBL/GenBank/DDBJ databases">
        <authorList>
            <person name="Han P."/>
        </authorList>
    </citation>
    <scope>NUCLEOTIDE SEQUENCE</scope>
    <source>
        <strain evidence="9">Candidatus Nitrosotenuis uzonensis 5A</strain>
    </source>
</reference>
<accession>A0A812F470</accession>
<dbReference type="InterPro" id="IPR036890">
    <property type="entry name" value="HATPase_C_sf"/>
</dbReference>
<dbReference type="SMART" id="SM00387">
    <property type="entry name" value="HATPase_c"/>
    <property type="match status" value="1"/>
</dbReference>
<evidence type="ECO:0000313" key="9">
    <source>
        <dbReference type="EMBL" id="CAE6502146.1"/>
    </source>
</evidence>
<dbReference type="InterPro" id="IPR005467">
    <property type="entry name" value="His_kinase_dom"/>
</dbReference>
<organism evidence="9 10">
    <name type="scientific">Candidatus Nitrosotenuis uzonensis</name>
    <dbReference type="NCBI Taxonomy" id="1407055"/>
    <lineage>
        <taxon>Archaea</taxon>
        <taxon>Nitrososphaerota</taxon>
        <taxon>Candidatus Nitrosotenuis</taxon>
    </lineage>
</organism>
<dbReference type="EC" id="2.7.13.3" evidence="2"/>
<dbReference type="EMBL" id="CAJNAQ010000005">
    <property type="protein sequence ID" value="CAE6502146.1"/>
    <property type="molecule type" value="Genomic_DNA"/>
</dbReference>
<evidence type="ECO:0000259" key="8">
    <source>
        <dbReference type="PROSITE" id="PS50109"/>
    </source>
</evidence>
<feature type="coiled-coil region" evidence="6">
    <location>
        <begin position="270"/>
        <end position="307"/>
    </location>
</feature>
<feature type="transmembrane region" description="Helical" evidence="7">
    <location>
        <begin position="21"/>
        <end position="41"/>
    </location>
</feature>
<dbReference type="PANTHER" id="PTHR43547:SF2">
    <property type="entry name" value="HYBRID SIGNAL TRANSDUCTION HISTIDINE KINASE C"/>
    <property type="match status" value="1"/>
</dbReference>
<dbReference type="SUPFAM" id="SSF47384">
    <property type="entry name" value="Homodimeric domain of signal transducing histidine kinase"/>
    <property type="match status" value="1"/>
</dbReference>
<keyword evidence="7" id="KW-1133">Transmembrane helix</keyword>
<dbReference type="Pfam" id="PF02518">
    <property type="entry name" value="HATPase_c"/>
    <property type="match status" value="1"/>
</dbReference>
<keyword evidence="7" id="KW-0812">Transmembrane</keyword>
<evidence type="ECO:0000256" key="2">
    <source>
        <dbReference type="ARBA" id="ARBA00012438"/>
    </source>
</evidence>
<dbReference type="InterPro" id="IPR004358">
    <property type="entry name" value="Sig_transdc_His_kin-like_C"/>
</dbReference>
<feature type="domain" description="Histidine kinase" evidence="8">
    <location>
        <begin position="307"/>
        <end position="526"/>
    </location>
</feature>
<comment type="catalytic activity">
    <reaction evidence="1">
        <text>ATP + protein L-histidine = ADP + protein N-phospho-L-histidine.</text>
        <dbReference type="EC" id="2.7.13.3"/>
    </reaction>
</comment>
<name>A0A812F470_9ARCH</name>